<gene>
    <name evidence="5" type="ORF">VNO77_43085</name>
</gene>
<accession>A0AAN9JX30</accession>
<dbReference type="GO" id="GO:0045036">
    <property type="term" value="P:protein targeting to chloroplast"/>
    <property type="evidence" value="ECO:0007669"/>
    <property type="project" value="TreeGrafter"/>
</dbReference>
<keyword evidence="6" id="KW-1185">Reference proteome</keyword>
<dbReference type="Pfam" id="PF02466">
    <property type="entry name" value="Tim17"/>
    <property type="match status" value="1"/>
</dbReference>
<keyword evidence="3" id="KW-1133">Transmembrane helix</keyword>
<evidence type="ECO:0000313" key="6">
    <source>
        <dbReference type="Proteomes" id="UP001367508"/>
    </source>
</evidence>
<keyword evidence="4" id="KW-0472">Membrane</keyword>
<proteinExistence type="predicted"/>
<dbReference type="GO" id="GO:0009941">
    <property type="term" value="C:chloroplast envelope"/>
    <property type="evidence" value="ECO:0007669"/>
    <property type="project" value="TreeGrafter"/>
</dbReference>
<dbReference type="PANTHER" id="PTHR14110">
    <property type="entry name" value="MITOCHONDRIAL IMPORT INNER MEMBRANE TRANSLOCASE SUBUNIT TIM22"/>
    <property type="match status" value="1"/>
</dbReference>
<dbReference type="GO" id="GO:0045039">
    <property type="term" value="P:protein insertion into mitochondrial inner membrane"/>
    <property type="evidence" value="ECO:0007669"/>
    <property type="project" value="InterPro"/>
</dbReference>
<dbReference type="InterPro" id="IPR039175">
    <property type="entry name" value="TIM22"/>
</dbReference>
<dbReference type="EMBL" id="JAYMYQ010000011">
    <property type="protein sequence ID" value="KAK7305184.1"/>
    <property type="molecule type" value="Genomic_DNA"/>
</dbReference>
<comment type="subcellular location">
    <subcellularLocation>
        <location evidence="1">Membrane</location>
        <topology evidence="1">Multi-pass membrane protein</topology>
    </subcellularLocation>
</comment>
<reference evidence="5 6" key="1">
    <citation type="submission" date="2024-01" db="EMBL/GenBank/DDBJ databases">
        <title>The genomes of 5 underutilized Papilionoideae crops provide insights into root nodulation and disease resistanc.</title>
        <authorList>
            <person name="Jiang F."/>
        </authorList>
    </citation>
    <scope>NUCLEOTIDE SEQUENCE [LARGE SCALE GENOMIC DNA]</scope>
    <source>
        <strain evidence="5">LVBAO_FW01</strain>
        <tissue evidence="5">Leaves</tissue>
    </source>
</reference>
<dbReference type="GO" id="GO:0008320">
    <property type="term" value="F:protein transmembrane transporter activity"/>
    <property type="evidence" value="ECO:0007669"/>
    <property type="project" value="TreeGrafter"/>
</dbReference>
<dbReference type="AlphaFoldDB" id="A0AAN9JX30"/>
<evidence type="ECO:0000256" key="3">
    <source>
        <dbReference type="ARBA" id="ARBA00022989"/>
    </source>
</evidence>
<name>A0AAN9JX30_CANGL</name>
<dbReference type="Proteomes" id="UP001367508">
    <property type="component" value="Unassembled WGS sequence"/>
</dbReference>
<organism evidence="5 6">
    <name type="scientific">Canavalia gladiata</name>
    <name type="common">Sword bean</name>
    <name type="synonym">Dolichos gladiatus</name>
    <dbReference type="NCBI Taxonomy" id="3824"/>
    <lineage>
        <taxon>Eukaryota</taxon>
        <taxon>Viridiplantae</taxon>
        <taxon>Streptophyta</taxon>
        <taxon>Embryophyta</taxon>
        <taxon>Tracheophyta</taxon>
        <taxon>Spermatophyta</taxon>
        <taxon>Magnoliopsida</taxon>
        <taxon>eudicotyledons</taxon>
        <taxon>Gunneridae</taxon>
        <taxon>Pentapetalae</taxon>
        <taxon>rosids</taxon>
        <taxon>fabids</taxon>
        <taxon>Fabales</taxon>
        <taxon>Fabaceae</taxon>
        <taxon>Papilionoideae</taxon>
        <taxon>50 kb inversion clade</taxon>
        <taxon>NPAAA clade</taxon>
        <taxon>indigoferoid/millettioid clade</taxon>
        <taxon>Phaseoleae</taxon>
        <taxon>Canavalia</taxon>
    </lineage>
</organism>
<evidence type="ECO:0000256" key="4">
    <source>
        <dbReference type="ARBA" id="ARBA00023136"/>
    </source>
</evidence>
<evidence type="ECO:0000313" key="5">
    <source>
        <dbReference type="EMBL" id="KAK7305184.1"/>
    </source>
</evidence>
<sequence>MSPQSKLMAPNAKANPIGDVNSAPNSTKDVGCFLLFAASAAWGAFMGSIYGFDAFNGSVSGAGLVKKKGFKGSFIEARSNAKTFAILSGVESLVVCIMAKLRGKHDAINAGVAGCCTGLTISFPGAPKALVQSCLTFGALSFMIEVISKQQQKAAFGYPIYKKITLNNNMDPPWLFHLQFPLPNEMKGPFSSFHHSLKKRNKAIFPPSH</sequence>
<keyword evidence="2" id="KW-0812">Transmembrane</keyword>
<dbReference type="PANTHER" id="PTHR14110:SF1">
    <property type="entry name" value="CHLOROPLASTIC IMPORT INNER MEMBRANE TRANSLOCASE SUBUNIT TIM22-2-RELATED"/>
    <property type="match status" value="1"/>
</dbReference>
<dbReference type="GO" id="GO:0042721">
    <property type="term" value="C:TIM22 mitochondrial import inner membrane insertion complex"/>
    <property type="evidence" value="ECO:0007669"/>
    <property type="project" value="InterPro"/>
</dbReference>
<evidence type="ECO:0008006" key="7">
    <source>
        <dbReference type="Google" id="ProtNLM"/>
    </source>
</evidence>
<evidence type="ECO:0000256" key="1">
    <source>
        <dbReference type="ARBA" id="ARBA00004141"/>
    </source>
</evidence>
<evidence type="ECO:0000256" key="2">
    <source>
        <dbReference type="ARBA" id="ARBA00022692"/>
    </source>
</evidence>
<comment type="caution">
    <text evidence="5">The sequence shown here is derived from an EMBL/GenBank/DDBJ whole genome shotgun (WGS) entry which is preliminary data.</text>
</comment>
<protein>
    <recommendedName>
        <fullName evidence="7">Mitochondrial import inner membrane translocase subunit TIM22</fullName>
    </recommendedName>
</protein>